<evidence type="ECO:0000313" key="6">
    <source>
        <dbReference type="Proteomes" id="UP000726105"/>
    </source>
</evidence>
<evidence type="ECO:0008006" key="7">
    <source>
        <dbReference type="Google" id="ProtNLM"/>
    </source>
</evidence>
<protein>
    <recommendedName>
        <fullName evidence="7">ATP/GTP-binding protein</fullName>
    </recommendedName>
</protein>
<gene>
    <name evidence="2" type="ORF">IPF40_07365</name>
    <name evidence="3" type="ORF">IPI13_17740</name>
    <name evidence="4" type="ORF">IPP00_15340</name>
</gene>
<evidence type="ECO:0000256" key="1">
    <source>
        <dbReference type="SAM" id="MobiDB-lite"/>
    </source>
</evidence>
<dbReference type="EMBL" id="JADIXZ010000004">
    <property type="protein sequence ID" value="MBK6300865.1"/>
    <property type="molecule type" value="Genomic_DNA"/>
</dbReference>
<sequence length="103" mass="11584">MPRPNRRRDESTPLDLERATGGVPRREGYAGQEWFVRPVRGARADSAGAPRAYRCPGCQQEVGGQAHVVVWPADGLGGVEQRRHWHTTCWANRHTRPPLGSYR</sequence>
<comment type="caution">
    <text evidence="2">The sequence shown here is derived from an EMBL/GenBank/DDBJ whole genome shotgun (WGS) entry which is preliminary data.</text>
</comment>
<feature type="region of interest" description="Disordered" evidence="1">
    <location>
        <begin position="1"/>
        <end position="24"/>
    </location>
</feature>
<dbReference type="EMBL" id="JADJIB010000017">
    <property type="protein sequence ID" value="MBK7274892.1"/>
    <property type="molecule type" value="Genomic_DNA"/>
</dbReference>
<dbReference type="Proteomes" id="UP000886632">
    <property type="component" value="Unassembled WGS sequence"/>
</dbReference>
<evidence type="ECO:0000313" key="4">
    <source>
        <dbReference type="EMBL" id="MBL0005283.1"/>
    </source>
</evidence>
<evidence type="ECO:0000313" key="5">
    <source>
        <dbReference type="Proteomes" id="UP000718281"/>
    </source>
</evidence>
<evidence type="ECO:0000313" key="2">
    <source>
        <dbReference type="EMBL" id="MBK6300865.1"/>
    </source>
</evidence>
<organism evidence="2 5">
    <name type="scientific">Candidatus Phosphoribacter hodrii</name>
    <dbReference type="NCBI Taxonomy" id="2953743"/>
    <lineage>
        <taxon>Bacteria</taxon>
        <taxon>Bacillati</taxon>
        <taxon>Actinomycetota</taxon>
        <taxon>Actinomycetes</taxon>
        <taxon>Micrococcales</taxon>
        <taxon>Dermatophilaceae</taxon>
        <taxon>Candidatus Phosphoribacter</taxon>
    </lineage>
</organism>
<dbReference type="AlphaFoldDB" id="A0A934X5K4"/>
<dbReference type="Proteomes" id="UP000726105">
    <property type="component" value="Unassembled WGS sequence"/>
</dbReference>
<dbReference type="Proteomes" id="UP000718281">
    <property type="component" value="Unassembled WGS sequence"/>
</dbReference>
<feature type="compositionally biased region" description="Basic and acidic residues" evidence="1">
    <location>
        <begin position="7"/>
        <end position="24"/>
    </location>
</feature>
<evidence type="ECO:0000313" key="3">
    <source>
        <dbReference type="EMBL" id="MBK7274892.1"/>
    </source>
</evidence>
<reference evidence="5 6" key="1">
    <citation type="submission" date="2020-10" db="EMBL/GenBank/DDBJ databases">
        <title>Connecting structure to function with the recovery of over 1000 high-quality activated sludge metagenome-assembled genomes encoding full-length rRNA genes using long-read sequencing.</title>
        <authorList>
            <person name="Singleton C.M."/>
            <person name="Petriglieri F."/>
            <person name="Kristensen J.M."/>
            <person name="Kirkegaard R.H."/>
            <person name="Michaelsen T.Y."/>
            <person name="Andersen M.H."/>
            <person name="Karst S.M."/>
            <person name="Dueholm M.S."/>
            <person name="Nielsen P.H."/>
            <person name="Albertsen M."/>
        </authorList>
    </citation>
    <scope>NUCLEOTIDE SEQUENCE [LARGE SCALE GENOMIC DNA]</scope>
    <source>
        <strain evidence="2">AalE_18-Q3-R2-46_BAT3C.188</strain>
        <strain evidence="3">Ega_18-Q3-R5-49_MAXAC.001</strain>
        <strain evidence="4">Ribe_18-Q3-R11-54_MAXAC.001</strain>
    </source>
</reference>
<dbReference type="EMBL" id="JADKGK010000024">
    <property type="protein sequence ID" value="MBL0005283.1"/>
    <property type="molecule type" value="Genomic_DNA"/>
</dbReference>
<accession>A0A934X5K4</accession>
<proteinExistence type="predicted"/>
<name>A0A934X5K4_9MICO</name>